<comment type="caution">
    <text evidence="4">The sequence shown here is derived from an EMBL/GenBank/DDBJ whole genome shotgun (WGS) entry which is preliminary data.</text>
</comment>
<organism evidence="4 5">
    <name type="scientific">Protea cynaroides</name>
    <dbReference type="NCBI Taxonomy" id="273540"/>
    <lineage>
        <taxon>Eukaryota</taxon>
        <taxon>Viridiplantae</taxon>
        <taxon>Streptophyta</taxon>
        <taxon>Embryophyta</taxon>
        <taxon>Tracheophyta</taxon>
        <taxon>Spermatophyta</taxon>
        <taxon>Magnoliopsida</taxon>
        <taxon>Proteales</taxon>
        <taxon>Proteaceae</taxon>
        <taxon>Protea</taxon>
    </lineage>
</organism>
<evidence type="ECO:0000313" key="5">
    <source>
        <dbReference type="Proteomes" id="UP001141806"/>
    </source>
</evidence>
<name>A0A9Q0JVI6_9MAGN</name>
<comment type="similarity">
    <text evidence="1">Belongs to the fantastic four family.</text>
</comment>
<keyword evidence="5" id="KW-1185">Reference proteome</keyword>
<gene>
    <name evidence="4" type="ORF">NE237_011087</name>
</gene>
<dbReference type="PANTHER" id="PTHR33155">
    <property type="entry name" value="FANTASTIC FOUR-LIKE PROTEIN (DUF3049)"/>
    <property type="match status" value="1"/>
</dbReference>
<evidence type="ECO:0000313" key="4">
    <source>
        <dbReference type="EMBL" id="KAJ4954304.1"/>
    </source>
</evidence>
<accession>A0A9Q0JVI6</accession>
<dbReference type="InterPro" id="IPR046431">
    <property type="entry name" value="FAF_dom"/>
</dbReference>
<evidence type="ECO:0000259" key="3">
    <source>
        <dbReference type="Pfam" id="PF11250"/>
    </source>
</evidence>
<proteinExistence type="inferred from homology"/>
<dbReference type="Proteomes" id="UP001141806">
    <property type="component" value="Unassembled WGS sequence"/>
</dbReference>
<evidence type="ECO:0000256" key="2">
    <source>
        <dbReference type="SAM" id="MobiDB-lite"/>
    </source>
</evidence>
<feature type="region of interest" description="Disordered" evidence="2">
    <location>
        <begin position="193"/>
        <end position="257"/>
    </location>
</feature>
<dbReference type="InterPro" id="IPR021410">
    <property type="entry name" value="FAF"/>
</dbReference>
<dbReference type="Pfam" id="PF11250">
    <property type="entry name" value="FAF"/>
    <property type="match status" value="1"/>
</dbReference>
<evidence type="ECO:0000256" key="1">
    <source>
        <dbReference type="ARBA" id="ARBA00008690"/>
    </source>
</evidence>
<sequence>MMSFCKKKVHSFLSLSNSTSTDTSESPSHHYHHCSPIPFIYGCFCVIARDTQKPSNVLESDAIKTISSSTACKKDSITFLDNVGNGLNASCTESLGFESSDYPMEESLEEEELRRSKSTAVQSMWKTSVAKVRKQKTNFPPPLPSLNQNGQPSFYLKPLRRNGRLELTEVRIERPDIFKAVRQDGRLRLQLIRSEPQHPPPPYQDDDQIEEQDPLPLPSSPPPPTHDEEEEETIEEEDEISQEEEEEEEEDEIEGGKILRQWKLDGIRWRCQELNNHRPNHLLFGATIV</sequence>
<dbReference type="PANTHER" id="PTHR33155:SF27">
    <property type="entry name" value="FANTASTIC FOUR-LIKE PROTEIN (DUF3049)"/>
    <property type="match status" value="1"/>
</dbReference>
<dbReference type="AlphaFoldDB" id="A0A9Q0JVI6"/>
<feature type="compositionally biased region" description="Acidic residues" evidence="2">
    <location>
        <begin position="204"/>
        <end position="213"/>
    </location>
</feature>
<feature type="compositionally biased region" description="Acidic residues" evidence="2">
    <location>
        <begin position="227"/>
        <end position="253"/>
    </location>
</feature>
<feature type="compositionally biased region" description="Pro residues" evidence="2">
    <location>
        <begin position="215"/>
        <end position="224"/>
    </location>
</feature>
<dbReference type="OrthoDB" id="1931928at2759"/>
<dbReference type="EMBL" id="JAMYWD010000011">
    <property type="protein sequence ID" value="KAJ4954304.1"/>
    <property type="molecule type" value="Genomic_DNA"/>
</dbReference>
<reference evidence="4" key="1">
    <citation type="journal article" date="2023" name="Plant J.">
        <title>The genome of the king protea, Protea cynaroides.</title>
        <authorList>
            <person name="Chang J."/>
            <person name="Duong T.A."/>
            <person name="Schoeman C."/>
            <person name="Ma X."/>
            <person name="Roodt D."/>
            <person name="Barker N."/>
            <person name="Li Z."/>
            <person name="Van de Peer Y."/>
            <person name="Mizrachi E."/>
        </authorList>
    </citation>
    <scope>NUCLEOTIDE SEQUENCE</scope>
    <source>
        <tissue evidence="4">Young leaves</tissue>
    </source>
</reference>
<protein>
    <recommendedName>
        <fullName evidence="3">FAF domain-containing protein</fullName>
    </recommendedName>
</protein>
<feature type="domain" description="FAF" evidence="3">
    <location>
        <begin position="138"/>
        <end position="191"/>
    </location>
</feature>